<evidence type="ECO:0000313" key="12">
    <source>
        <dbReference type="Proteomes" id="UP001465153"/>
    </source>
</evidence>
<dbReference type="EMBL" id="BAABWN010000006">
    <property type="protein sequence ID" value="GAA6168233.1"/>
    <property type="molecule type" value="Genomic_DNA"/>
</dbReference>
<feature type="chain" id="PRO_5044915050" description="Outer-membrane lipoprotein carrier protein" evidence="10">
    <location>
        <begin position="33"/>
        <end position="245"/>
    </location>
</feature>
<evidence type="ECO:0000256" key="10">
    <source>
        <dbReference type="HAMAP-Rule" id="MF_00240"/>
    </source>
</evidence>
<dbReference type="Proteomes" id="UP001465153">
    <property type="component" value="Unassembled WGS sequence"/>
</dbReference>
<keyword evidence="8 10" id="KW-0653">Protein transport</keyword>
<dbReference type="NCBIfam" id="TIGR00547">
    <property type="entry name" value="lolA"/>
    <property type="match status" value="1"/>
</dbReference>
<evidence type="ECO:0000256" key="5">
    <source>
        <dbReference type="ARBA" id="ARBA00022448"/>
    </source>
</evidence>
<protein>
    <recommendedName>
        <fullName evidence="4 10">Outer-membrane lipoprotein carrier protein</fullName>
    </recommendedName>
</protein>
<dbReference type="PANTHER" id="PTHR35869">
    <property type="entry name" value="OUTER-MEMBRANE LIPOPROTEIN CARRIER PROTEIN"/>
    <property type="match status" value="1"/>
</dbReference>
<sequence length="245" mass="27457" precursor="true">MRIFNVLPGFFNPQKLLKGALLGVIISVSAHAASENTAATNSSLSNEAEANNVVNAEELKPLLQPLANSTGEFEQRLYDQQGELVQESSGTFALKQPGRFRWDTVEPFPQNLISNGKTIWLYDPDLEQVTIKSFADQQDQLPIRLISGDFSVIESGFEISRIIEQSDADLSNTENQHYVLKPLESEQLKTIELTFSENHIQSMTVTETTGFNTVFEFQNNQPLEKLELSTFEFAVPDGTDVFYDD</sequence>
<feature type="signal peptide" evidence="10">
    <location>
        <begin position="1"/>
        <end position="32"/>
    </location>
</feature>
<evidence type="ECO:0000256" key="2">
    <source>
        <dbReference type="ARBA" id="ARBA00007615"/>
    </source>
</evidence>
<evidence type="ECO:0000313" key="11">
    <source>
        <dbReference type="EMBL" id="GAA6168233.1"/>
    </source>
</evidence>
<comment type="function">
    <text evidence="10">Participates in the translocation of lipoproteins from the inner membrane to the outer membrane. Only forms a complex with a lipoprotein if the residue after the N-terminal Cys is not an aspartate (The Asp acts as a targeting signal to indicate that the lipoprotein should stay in the inner membrane).</text>
</comment>
<evidence type="ECO:0000256" key="6">
    <source>
        <dbReference type="ARBA" id="ARBA00022729"/>
    </source>
</evidence>
<dbReference type="PANTHER" id="PTHR35869:SF1">
    <property type="entry name" value="OUTER-MEMBRANE LIPOPROTEIN CARRIER PROTEIN"/>
    <property type="match status" value="1"/>
</dbReference>
<gene>
    <name evidence="10 11" type="primary">lolA</name>
    <name evidence="11" type="ORF">NBRC116591_20440</name>
</gene>
<keyword evidence="7 10" id="KW-0574">Periplasm</keyword>
<comment type="caution">
    <text evidence="11">The sequence shown here is derived from an EMBL/GenBank/DDBJ whole genome shotgun (WGS) entry which is preliminary data.</text>
</comment>
<organism evidence="11 12">
    <name type="scientific">Sessilibacter corallicola</name>
    <dbReference type="NCBI Taxonomy" id="2904075"/>
    <lineage>
        <taxon>Bacteria</taxon>
        <taxon>Pseudomonadati</taxon>
        <taxon>Pseudomonadota</taxon>
        <taxon>Gammaproteobacteria</taxon>
        <taxon>Cellvibrionales</taxon>
        <taxon>Cellvibrionaceae</taxon>
        <taxon>Sessilibacter</taxon>
    </lineage>
</organism>
<keyword evidence="12" id="KW-1185">Reference proteome</keyword>
<evidence type="ECO:0000256" key="8">
    <source>
        <dbReference type="ARBA" id="ARBA00022927"/>
    </source>
</evidence>
<comment type="subcellular location">
    <subcellularLocation>
        <location evidence="1 10">Periplasm</location>
    </subcellularLocation>
</comment>
<dbReference type="CDD" id="cd16325">
    <property type="entry name" value="LolA"/>
    <property type="match status" value="1"/>
</dbReference>
<evidence type="ECO:0000256" key="3">
    <source>
        <dbReference type="ARBA" id="ARBA00011245"/>
    </source>
</evidence>
<dbReference type="SUPFAM" id="SSF89392">
    <property type="entry name" value="Prokaryotic lipoproteins and lipoprotein localization factors"/>
    <property type="match status" value="1"/>
</dbReference>
<comment type="similarity">
    <text evidence="2 10">Belongs to the LolA family.</text>
</comment>
<accession>A0ABQ0A9K6</accession>
<keyword evidence="11" id="KW-0449">Lipoprotein</keyword>
<keyword evidence="6 10" id="KW-0732">Signal</keyword>
<keyword evidence="5 10" id="KW-0813">Transport</keyword>
<dbReference type="HAMAP" id="MF_00240">
    <property type="entry name" value="LolA"/>
    <property type="match status" value="1"/>
</dbReference>
<reference evidence="11 12" key="1">
    <citation type="submission" date="2024-04" db="EMBL/GenBank/DDBJ databases">
        <title>Draft genome sequence of Sessilibacter corallicola NBRC 116591.</title>
        <authorList>
            <person name="Miyakawa T."/>
            <person name="Kusuya Y."/>
            <person name="Miura T."/>
        </authorList>
    </citation>
    <scope>NUCLEOTIDE SEQUENCE [LARGE SCALE GENOMIC DNA]</scope>
    <source>
        <strain evidence="11 12">KU-00831-HH</strain>
    </source>
</reference>
<comment type="subunit">
    <text evidence="3 10">Monomer.</text>
</comment>
<name>A0ABQ0A9K6_9GAMM</name>
<dbReference type="InterPro" id="IPR004564">
    <property type="entry name" value="OM_lipoprot_carrier_LolA-like"/>
</dbReference>
<evidence type="ECO:0000256" key="1">
    <source>
        <dbReference type="ARBA" id="ARBA00004418"/>
    </source>
</evidence>
<evidence type="ECO:0000256" key="9">
    <source>
        <dbReference type="ARBA" id="ARBA00023186"/>
    </source>
</evidence>
<dbReference type="Pfam" id="PF03548">
    <property type="entry name" value="LolA"/>
    <property type="match status" value="1"/>
</dbReference>
<proteinExistence type="inferred from homology"/>
<dbReference type="InterPro" id="IPR018323">
    <property type="entry name" value="OM_lipoprot_carrier_LolA_Pbac"/>
</dbReference>
<evidence type="ECO:0000256" key="7">
    <source>
        <dbReference type="ARBA" id="ARBA00022764"/>
    </source>
</evidence>
<dbReference type="RefSeq" id="WP_353302904.1">
    <property type="nucleotide sequence ID" value="NZ_BAABWN010000006.1"/>
</dbReference>
<dbReference type="Gene3D" id="2.50.20.10">
    <property type="entry name" value="Lipoprotein localisation LolA/LolB/LppX"/>
    <property type="match status" value="1"/>
</dbReference>
<evidence type="ECO:0000256" key="4">
    <source>
        <dbReference type="ARBA" id="ARBA00014035"/>
    </source>
</evidence>
<dbReference type="InterPro" id="IPR029046">
    <property type="entry name" value="LolA/LolB/LppX"/>
</dbReference>
<keyword evidence="9 10" id="KW-0143">Chaperone</keyword>